<keyword evidence="2" id="KW-1185">Reference proteome</keyword>
<name>A0A151NGY4_ALLMI</name>
<evidence type="ECO:0000313" key="1">
    <source>
        <dbReference type="EMBL" id="KYO35785.1"/>
    </source>
</evidence>
<evidence type="ECO:0000313" key="2">
    <source>
        <dbReference type="Proteomes" id="UP000050525"/>
    </source>
</evidence>
<gene>
    <name evidence="1" type="ORF">Y1Q_0010207</name>
</gene>
<proteinExistence type="predicted"/>
<sequence>MMWHHPGQSPNLCISWGVPKEGQLNDCCSPRGNLRVQHLSIHPTAGWVEAQLVPPKRLQRLLFHTTYFLF</sequence>
<protein>
    <submittedName>
        <fullName evidence="1">Uncharacterized protein</fullName>
    </submittedName>
</protein>
<comment type="caution">
    <text evidence="1">The sequence shown here is derived from an EMBL/GenBank/DDBJ whole genome shotgun (WGS) entry which is preliminary data.</text>
</comment>
<organism evidence="1 2">
    <name type="scientific">Alligator mississippiensis</name>
    <name type="common">American alligator</name>
    <dbReference type="NCBI Taxonomy" id="8496"/>
    <lineage>
        <taxon>Eukaryota</taxon>
        <taxon>Metazoa</taxon>
        <taxon>Chordata</taxon>
        <taxon>Craniata</taxon>
        <taxon>Vertebrata</taxon>
        <taxon>Euteleostomi</taxon>
        <taxon>Archelosauria</taxon>
        <taxon>Archosauria</taxon>
        <taxon>Crocodylia</taxon>
        <taxon>Alligatoridae</taxon>
        <taxon>Alligatorinae</taxon>
        <taxon>Alligator</taxon>
    </lineage>
</organism>
<dbReference type="AlphaFoldDB" id="A0A151NGY4"/>
<dbReference type="Proteomes" id="UP000050525">
    <property type="component" value="Unassembled WGS sequence"/>
</dbReference>
<dbReference type="EMBL" id="AKHW03003120">
    <property type="protein sequence ID" value="KYO35785.1"/>
    <property type="molecule type" value="Genomic_DNA"/>
</dbReference>
<reference evidence="1 2" key="1">
    <citation type="journal article" date="2012" name="Genome Biol.">
        <title>Sequencing three crocodilian genomes to illuminate the evolution of archosaurs and amniotes.</title>
        <authorList>
            <person name="St John J.A."/>
            <person name="Braun E.L."/>
            <person name="Isberg S.R."/>
            <person name="Miles L.G."/>
            <person name="Chong A.Y."/>
            <person name="Gongora J."/>
            <person name="Dalzell P."/>
            <person name="Moran C."/>
            <person name="Bed'hom B."/>
            <person name="Abzhanov A."/>
            <person name="Burgess S.C."/>
            <person name="Cooksey A.M."/>
            <person name="Castoe T.A."/>
            <person name="Crawford N.G."/>
            <person name="Densmore L.D."/>
            <person name="Drew J.C."/>
            <person name="Edwards S.V."/>
            <person name="Faircloth B.C."/>
            <person name="Fujita M.K."/>
            <person name="Greenwold M.J."/>
            <person name="Hoffmann F.G."/>
            <person name="Howard J.M."/>
            <person name="Iguchi T."/>
            <person name="Janes D.E."/>
            <person name="Khan S.Y."/>
            <person name="Kohno S."/>
            <person name="de Koning A.J."/>
            <person name="Lance S.L."/>
            <person name="McCarthy F.M."/>
            <person name="McCormack J.E."/>
            <person name="Merchant M.E."/>
            <person name="Peterson D.G."/>
            <person name="Pollock D.D."/>
            <person name="Pourmand N."/>
            <person name="Raney B.J."/>
            <person name="Roessler K.A."/>
            <person name="Sanford J.R."/>
            <person name="Sawyer R.H."/>
            <person name="Schmidt C.J."/>
            <person name="Triplett E.W."/>
            <person name="Tuberville T.D."/>
            <person name="Venegas-Anaya M."/>
            <person name="Howard J.T."/>
            <person name="Jarvis E.D."/>
            <person name="Guillette L.J.Jr."/>
            <person name="Glenn T.C."/>
            <person name="Green R.E."/>
            <person name="Ray D.A."/>
        </authorList>
    </citation>
    <scope>NUCLEOTIDE SEQUENCE [LARGE SCALE GENOMIC DNA]</scope>
    <source>
        <strain evidence="1">KSC_2009_1</strain>
    </source>
</reference>
<accession>A0A151NGY4</accession>